<reference evidence="2" key="1">
    <citation type="submission" date="2022-10" db="EMBL/GenBank/DDBJ databases">
        <authorList>
            <person name="Yue Y."/>
        </authorList>
    </citation>
    <scope>NUCLEOTIDE SEQUENCE</scope>
    <source>
        <strain evidence="2">Z654</strain>
    </source>
</reference>
<protein>
    <submittedName>
        <fullName evidence="2">Phosphotransferase</fullName>
    </submittedName>
</protein>
<dbReference type="InterPro" id="IPR011009">
    <property type="entry name" value="Kinase-like_dom_sf"/>
</dbReference>
<keyword evidence="3" id="KW-1185">Reference proteome</keyword>
<sequence length="329" mass="36585">MDNPYSDLLRNPKDVEIQPLAGDASGRRYARWQHPNFGPMVYMDASNDRDGSCDDFLQVASHLADLGLSAPKILARSSDFLLLEDLGDSVFAKILENNANLEKDLYLSAVDVLLCLQKNKPVKGLNTFGTEEMARAVTPVIEWYQAGITGQENNAASEKLVSLVRSALKECEPSENVMILRDYHAENLIWLPERSGVARCGLLDFQDALLGHPAYDLASLLEDARRDVSVQTRDAAIKHFVKESGVEEEAFLHGFSVQAAQRNLRILGVLSRLAVRDGKTHYLDFLPRVWAHLTGDLEHPALTELKTFVLENIPPTTQSNLKVLGEQHA</sequence>
<accession>A0AAE3J4A9</accession>
<proteinExistence type="predicted"/>
<evidence type="ECO:0000313" key="2">
    <source>
        <dbReference type="EMBL" id="MCV6825632.1"/>
    </source>
</evidence>
<organism evidence="2 3">
    <name type="scientific">Halocynthiibacter halioticoli</name>
    <dbReference type="NCBI Taxonomy" id="2986804"/>
    <lineage>
        <taxon>Bacteria</taxon>
        <taxon>Pseudomonadati</taxon>
        <taxon>Pseudomonadota</taxon>
        <taxon>Alphaproteobacteria</taxon>
        <taxon>Rhodobacterales</taxon>
        <taxon>Paracoccaceae</taxon>
        <taxon>Halocynthiibacter</taxon>
    </lineage>
</organism>
<dbReference type="AlphaFoldDB" id="A0AAE3J4A9"/>
<dbReference type="Pfam" id="PF01636">
    <property type="entry name" value="APH"/>
    <property type="match status" value="1"/>
</dbReference>
<dbReference type="InterPro" id="IPR002575">
    <property type="entry name" value="Aminoglycoside_PTrfase"/>
</dbReference>
<dbReference type="Gene3D" id="3.90.1200.10">
    <property type="match status" value="1"/>
</dbReference>
<dbReference type="SUPFAM" id="SSF56112">
    <property type="entry name" value="Protein kinase-like (PK-like)"/>
    <property type="match status" value="1"/>
</dbReference>
<name>A0AAE3J4A9_9RHOB</name>
<dbReference type="Proteomes" id="UP001208041">
    <property type="component" value="Unassembled WGS sequence"/>
</dbReference>
<gene>
    <name evidence="2" type="ORF">OH136_13805</name>
</gene>
<evidence type="ECO:0000259" key="1">
    <source>
        <dbReference type="Pfam" id="PF01636"/>
    </source>
</evidence>
<comment type="caution">
    <text evidence="2">The sequence shown here is derived from an EMBL/GenBank/DDBJ whole genome shotgun (WGS) entry which is preliminary data.</text>
</comment>
<dbReference type="RefSeq" id="WP_263954563.1">
    <property type="nucleotide sequence ID" value="NZ_JAOYFC010000003.1"/>
</dbReference>
<evidence type="ECO:0000313" key="3">
    <source>
        <dbReference type="Proteomes" id="UP001208041"/>
    </source>
</evidence>
<dbReference type="EMBL" id="JAOYFC010000003">
    <property type="protein sequence ID" value="MCV6825632.1"/>
    <property type="molecule type" value="Genomic_DNA"/>
</dbReference>
<feature type="domain" description="Aminoglycoside phosphotransferase" evidence="1">
    <location>
        <begin position="16"/>
        <end position="237"/>
    </location>
</feature>
<dbReference type="Gene3D" id="3.30.200.20">
    <property type="entry name" value="Phosphorylase Kinase, domain 1"/>
    <property type="match status" value="1"/>
</dbReference>